<protein>
    <submittedName>
        <fullName evidence="2">NusG domain II-containing protein</fullName>
    </submittedName>
</protein>
<reference evidence="3" key="1">
    <citation type="journal article" date="2019" name="Int. J. Syst. Evol. Microbiol.">
        <title>The Global Catalogue of Microorganisms (GCM) 10K type strain sequencing project: providing services to taxonomists for standard genome sequencing and annotation.</title>
        <authorList>
            <consortium name="The Broad Institute Genomics Platform"/>
            <consortium name="The Broad Institute Genome Sequencing Center for Infectious Disease"/>
            <person name="Wu L."/>
            <person name="Ma J."/>
        </authorList>
    </citation>
    <scope>NUCLEOTIDE SEQUENCE [LARGE SCALE GENOMIC DNA]</scope>
    <source>
        <strain evidence="3">JCM 1407</strain>
    </source>
</reference>
<evidence type="ECO:0000313" key="2">
    <source>
        <dbReference type="EMBL" id="GAA0736196.1"/>
    </source>
</evidence>
<dbReference type="Pfam" id="PF07009">
    <property type="entry name" value="NusG_II"/>
    <property type="match status" value="1"/>
</dbReference>
<evidence type="ECO:0000313" key="3">
    <source>
        <dbReference type="Proteomes" id="UP001501510"/>
    </source>
</evidence>
<organism evidence="2 3">
    <name type="scientific">Clostridium oceanicum</name>
    <dbReference type="NCBI Taxonomy" id="1543"/>
    <lineage>
        <taxon>Bacteria</taxon>
        <taxon>Bacillati</taxon>
        <taxon>Bacillota</taxon>
        <taxon>Clostridia</taxon>
        <taxon>Eubacteriales</taxon>
        <taxon>Clostridiaceae</taxon>
        <taxon>Clostridium</taxon>
    </lineage>
</organism>
<gene>
    <name evidence="2" type="ORF">GCM10008906_10910</name>
</gene>
<dbReference type="RefSeq" id="WP_343759626.1">
    <property type="nucleotide sequence ID" value="NZ_BAAACG010000006.1"/>
</dbReference>
<sequence length="128" mass="14680">MKKLDKVIIISILLIAVIFFGVIKYRENNMKKNSNTLYAHVYVEEKLYKVINISDNHSEKIVVETDLGKNIIYIHDNGIEVVEANCDDHICEKMGFKREPGEIIVCLPNQVFIEIKGNQEADVDEVSK</sequence>
<dbReference type="EMBL" id="BAAACG010000006">
    <property type="protein sequence ID" value="GAA0736196.1"/>
    <property type="molecule type" value="Genomic_DNA"/>
</dbReference>
<dbReference type="Gene3D" id="2.60.320.10">
    <property type="entry name" value="N-utilization substance G protein NusG, insert domain"/>
    <property type="match status" value="1"/>
</dbReference>
<keyword evidence="3" id="KW-1185">Reference proteome</keyword>
<feature type="transmembrane region" description="Helical" evidence="1">
    <location>
        <begin position="6"/>
        <end position="23"/>
    </location>
</feature>
<dbReference type="Proteomes" id="UP001501510">
    <property type="component" value="Unassembled WGS sequence"/>
</dbReference>
<name>A0ABP3UMW3_9CLOT</name>
<accession>A0ABP3UMW3</accession>
<evidence type="ECO:0000256" key="1">
    <source>
        <dbReference type="SAM" id="Phobius"/>
    </source>
</evidence>
<dbReference type="InterPro" id="IPR038690">
    <property type="entry name" value="NusG_2_sf"/>
</dbReference>
<keyword evidence="1" id="KW-1133">Transmembrane helix</keyword>
<comment type="caution">
    <text evidence="2">The sequence shown here is derived from an EMBL/GenBank/DDBJ whole genome shotgun (WGS) entry which is preliminary data.</text>
</comment>
<keyword evidence="1" id="KW-0812">Transmembrane</keyword>
<proteinExistence type="predicted"/>
<keyword evidence="1" id="KW-0472">Membrane</keyword>